<name>A0ABD2A7B5_VESSQ</name>
<organism evidence="1 2">
    <name type="scientific">Vespula squamosa</name>
    <name type="common">Southern yellow jacket</name>
    <name type="synonym">Wasp</name>
    <dbReference type="NCBI Taxonomy" id="30214"/>
    <lineage>
        <taxon>Eukaryota</taxon>
        <taxon>Metazoa</taxon>
        <taxon>Ecdysozoa</taxon>
        <taxon>Arthropoda</taxon>
        <taxon>Hexapoda</taxon>
        <taxon>Insecta</taxon>
        <taxon>Pterygota</taxon>
        <taxon>Neoptera</taxon>
        <taxon>Endopterygota</taxon>
        <taxon>Hymenoptera</taxon>
        <taxon>Apocrita</taxon>
        <taxon>Aculeata</taxon>
        <taxon>Vespoidea</taxon>
        <taxon>Vespidae</taxon>
        <taxon>Vespinae</taxon>
        <taxon>Vespula</taxon>
    </lineage>
</organism>
<accession>A0ABD2A7B5</accession>
<evidence type="ECO:0000313" key="2">
    <source>
        <dbReference type="Proteomes" id="UP001607302"/>
    </source>
</evidence>
<comment type="caution">
    <text evidence="1">The sequence shown here is derived from an EMBL/GenBank/DDBJ whole genome shotgun (WGS) entry which is preliminary data.</text>
</comment>
<reference evidence="1 2" key="1">
    <citation type="journal article" date="2024" name="Ann. Entomol. Soc. Am.">
        <title>Genomic analyses of the southern and eastern yellowjacket wasps (Hymenoptera: Vespidae) reveal evolutionary signatures of social life.</title>
        <authorList>
            <person name="Catto M.A."/>
            <person name="Caine P.B."/>
            <person name="Orr S.E."/>
            <person name="Hunt B.G."/>
            <person name="Goodisman M.A.D."/>
        </authorList>
    </citation>
    <scope>NUCLEOTIDE SEQUENCE [LARGE SCALE GENOMIC DNA]</scope>
    <source>
        <strain evidence="1">233</strain>
        <tissue evidence="1">Head and thorax</tissue>
    </source>
</reference>
<dbReference type="EMBL" id="JAUDFV010000154">
    <property type="protein sequence ID" value="KAL2716509.1"/>
    <property type="molecule type" value="Genomic_DNA"/>
</dbReference>
<dbReference type="AlphaFoldDB" id="A0ABD2A7B5"/>
<proteinExistence type="predicted"/>
<keyword evidence="2" id="KW-1185">Reference proteome</keyword>
<sequence length="61" mass="6882">MFPYKSLGKKTRKKKRKKLLALTTDVARATSKRSHGFVLHPISAFLQRQAPCRSSLPSLSI</sequence>
<dbReference type="Proteomes" id="UP001607302">
    <property type="component" value="Unassembled WGS sequence"/>
</dbReference>
<evidence type="ECO:0000313" key="1">
    <source>
        <dbReference type="EMBL" id="KAL2716509.1"/>
    </source>
</evidence>
<protein>
    <submittedName>
        <fullName evidence="1">Uncharacterized protein</fullName>
    </submittedName>
</protein>
<gene>
    <name evidence="1" type="ORF">V1478_014185</name>
</gene>